<keyword evidence="2" id="KW-1185">Reference proteome</keyword>
<reference evidence="2" key="1">
    <citation type="journal article" date="2019" name="Int. J. Syst. Evol. Microbiol.">
        <title>The Global Catalogue of Microorganisms (GCM) 10K type strain sequencing project: providing services to taxonomists for standard genome sequencing and annotation.</title>
        <authorList>
            <consortium name="The Broad Institute Genomics Platform"/>
            <consortium name="The Broad Institute Genome Sequencing Center for Infectious Disease"/>
            <person name="Wu L."/>
            <person name="Ma J."/>
        </authorList>
    </citation>
    <scope>NUCLEOTIDE SEQUENCE [LARGE SCALE GENOMIC DNA]</scope>
    <source>
        <strain evidence="2">CCUG 60524</strain>
    </source>
</reference>
<gene>
    <name evidence="1" type="ORF">ACFQ2S_15225</name>
</gene>
<evidence type="ECO:0000313" key="1">
    <source>
        <dbReference type="EMBL" id="MFD0980998.1"/>
    </source>
</evidence>
<dbReference type="RefSeq" id="WP_386075720.1">
    <property type="nucleotide sequence ID" value="NZ_JBHTJT010000031.1"/>
</dbReference>
<dbReference type="EMBL" id="JBHTJT010000031">
    <property type="protein sequence ID" value="MFD0980998.1"/>
    <property type="molecule type" value="Genomic_DNA"/>
</dbReference>
<protein>
    <submittedName>
        <fullName evidence="1">Uncharacterized protein</fullName>
    </submittedName>
</protein>
<evidence type="ECO:0000313" key="2">
    <source>
        <dbReference type="Proteomes" id="UP001597108"/>
    </source>
</evidence>
<comment type="caution">
    <text evidence="1">The sequence shown here is derived from an EMBL/GenBank/DDBJ whole genome shotgun (WGS) entry which is preliminary data.</text>
</comment>
<name>A0ABW3ITB0_9RHOB</name>
<accession>A0ABW3ITB0</accession>
<organism evidence="1 2">
    <name type="scientific">Tropicimonas aquimaris</name>
    <dbReference type="NCBI Taxonomy" id="914152"/>
    <lineage>
        <taxon>Bacteria</taxon>
        <taxon>Pseudomonadati</taxon>
        <taxon>Pseudomonadota</taxon>
        <taxon>Alphaproteobacteria</taxon>
        <taxon>Rhodobacterales</taxon>
        <taxon>Roseobacteraceae</taxon>
        <taxon>Tropicimonas</taxon>
    </lineage>
</organism>
<dbReference type="Proteomes" id="UP001597108">
    <property type="component" value="Unassembled WGS sequence"/>
</dbReference>
<sequence>MLEPGATGNVTWSRSGEETGSIRITAEPWRIVLDYRSRDAGGAWESLRYGVHLDTTACTLGGERHWFLCPAQSCGRRVAVLYGGRIFACRHCYGLAYPSQREAAGDRAARKADRIRERLGWLGGVLNGGDWGKPKGMHRQTYERLCSEHDRLVAQALQGVAEQYGFDPVSGKSRLQF</sequence>
<proteinExistence type="predicted"/>